<evidence type="ECO:0000256" key="9">
    <source>
        <dbReference type="ARBA" id="ARBA00049339"/>
    </source>
</evidence>
<keyword evidence="6 10" id="KW-0067">ATP-binding</keyword>
<gene>
    <name evidence="10" type="primary">argS</name>
    <name evidence="14" type="ORF">A3A60_01435</name>
</gene>
<evidence type="ECO:0000313" key="14">
    <source>
        <dbReference type="EMBL" id="OGE09104.1"/>
    </source>
</evidence>
<dbReference type="InterPro" id="IPR014729">
    <property type="entry name" value="Rossmann-like_a/b/a_fold"/>
</dbReference>
<dbReference type="InterPro" id="IPR005148">
    <property type="entry name" value="Arg-tRNA-synth_N"/>
</dbReference>
<comment type="catalytic activity">
    <reaction evidence="9 10">
        <text>tRNA(Arg) + L-arginine + ATP = L-arginyl-tRNA(Arg) + AMP + diphosphate</text>
        <dbReference type="Rhea" id="RHEA:20301"/>
        <dbReference type="Rhea" id="RHEA-COMP:9658"/>
        <dbReference type="Rhea" id="RHEA-COMP:9673"/>
        <dbReference type="ChEBI" id="CHEBI:30616"/>
        <dbReference type="ChEBI" id="CHEBI:32682"/>
        <dbReference type="ChEBI" id="CHEBI:33019"/>
        <dbReference type="ChEBI" id="CHEBI:78442"/>
        <dbReference type="ChEBI" id="CHEBI:78513"/>
        <dbReference type="ChEBI" id="CHEBI:456215"/>
        <dbReference type="EC" id="6.1.1.19"/>
    </reaction>
</comment>
<dbReference type="SMART" id="SM01016">
    <property type="entry name" value="Arg_tRNA_synt_N"/>
    <property type="match status" value="1"/>
</dbReference>
<dbReference type="InterPro" id="IPR035684">
    <property type="entry name" value="ArgRS_core"/>
</dbReference>
<keyword evidence="8 10" id="KW-0030">Aminoacyl-tRNA synthetase</keyword>
<comment type="subcellular location">
    <subcellularLocation>
        <location evidence="1 10">Cytoplasm</location>
    </subcellularLocation>
</comment>
<dbReference type="SUPFAM" id="SSF47323">
    <property type="entry name" value="Anticodon-binding domain of a subclass of class I aminoacyl-tRNA synthetases"/>
    <property type="match status" value="1"/>
</dbReference>
<evidence type="ECO:0000256" key="8">
    <source>
        <dbReference type="ARBA" id="ARBA00023146"/>
    </source>
</evidence>
<dbReference type="STRING" id="1797729.A3A60_01435"/>
<dbReference type="GO" id="GO:0005524">
    <property type="term" value="F:ATP binding"/>
    <property type="evidence" value="ECO:0007669"/>
    <property type="project" value="UniProtKB-UniRule"/>
</dbReference>
<evidence type="ECO:0000256" key="11">
    <source>
        <dbReference type="RuleBase" id="RU363038"/>
    </source>
</evidence>
<dbReference type="Pfam" id="PF03485">
    <property type="entry name" value="Arg_tRNA_synt_N"/>
    <property type="match status" value="1"/>
</dbReference>
<dbReference type="InterPro" id="IPR008909">
    <property type="entry name" value="DALR_anticod-bd"/>
</dbReference>
<reference evidence="14 15" key="1">
    <citation type="journal article" date="2016" name="Nat. Commun.">
        <title>Thousands of microbial genomes shed light on interconnected biogeochemical processes in an aquifer system.</title>
        <authorList>
            <person name="Anantharaman K."/>
            <person name="Brown C.T."/>
            <person name="Hug L.A."/>
            <person name="Sharon I."/>
            <person name="Castelle C.J."/>
            <person name="Probst A.J."/>
            <person name="Thomas B.C."/>
            <person name="Singh A."/>
            <person name="Wilkins M.J."/>
            <person name="Karaoz U."/>
            <person name="Brodie E.L."/>
            <person name="Williams K.H."/>
            <person name="Hubbard S.S."/>
            <person name="Banfield J.F."/>
        </authorList>
    </citation>
    <scope>NUCLEOTIDE SEQUENCE [LARGE SCALE GENOMIC DNA]</scope>
</reference>
<evidence type="ECO:0000256" key="3">
    <source>
        <dbReference type="ARBA" id="ARBA00022490"/>
    </source>
</evidence>
<comment type="caution">
    <text evidence="14">The sequence shown here is derived from an EMBL/GenBank/DDBJ whole genome shotgun (WGS) entry which is preliminary data.</text>
</comment>
<evidence type="ECO:0000313" key="15">
    <source>
        <dbReference type="Proteomes" id="UP000179227"/>
    </source>
</evidence>
<comment type="subunit">
    <text evidence="10">Monomer.</text>
</comment>
<evidence type="ECO:0000256" key="10">
    <source>
        <dbReference type="HAMAP-Rule" id="MF_00123"/>
    </source>
</evidence>
<dbReference type="SUPFAM" id="SSF55190">
    <property type="entry name" value="Arginyl-tRNA synthetase (ArgRS), N-terminal 'additional' domain"/>
    <property type="match status" value="1"/>
</dbReference>
<feature type="domain" description="DALR anticodon binding" evidence="12">
    <location>
        <begin position="421"/>
        <end position="538"/>
    </location>
</feature>
<dbReference type="NCBIfam" id="TIGR00456">
    <property type="entry name" value="argS"/>
    <property type="match status" value="1"/>
</dbReference>
<evidence type="ECO:0000259" key="12">
    <source>
        <dbReference type="SMART" id="SM00836"/>
    </source>
</evidence>
<dbReference type="Pfam" id="PF00750">
    <property type="entry name" value="tRNA-synt_1d"/>
    <property type="match status" value="2"/>
</dbReference>
<dbReference type="GO" id="GO:0005737">
    <property type="term" value="C:cytoplasm"/>
    <property type="evidence" value="ECO:0007669"/>
    <property type="project" value="UniProtKB-SubCell"/>
</dbReference>
<dbReference type="GO" id="GO:0006420">
    <property type="term" value="P:arginyl-tRNA aminoacylation"/>
    <property type="evidence" value="ECO:0007669"/>
    <property type="project" value="UniProtKB-UniRule"/>
</dbReference>
<evidence type="ECO:0000259" key="13">
    <source>
        <dbReference type="SMART" id="SM01016"/>
    </source>
</evidence>
<dbReference type="InterPro" id="IPR036695">
    <property type="entry name" value="Arg-tRNA-synth_N_sf"/>
</dbReference>
<dbReference type="PRINTS" id="PR01038">
    <property type="entry name" value="TRNASYNTHARG"/>
</dbReference>
<evidence type="ECO:0000256" key="7">
    <source>
        <dbReference type="ARBA" id="ARBA00022917"/>
    </source>
</evidence>
<dbReference type="InterPro" id="IPR001278">
    <property type="entry name" value="Arg-tRNA-ligase"/>
</dbReference>
<proteinExistence type="inferred from homology"/>
<dbReference type="Gene3D" id="3.40.50.620">
    <property type="entry name" value="HUPs"/>
    <property type="match status" value="1"/>
</dbReference>
<keyword evidence="3 10" id="KW-0963">Cytoplasm</keyword>
<dbReference type="Pfam" id="PF05746">
    <property type="entry name" value="DALR_1"/>
    <property type="match status" value="1"/>
</dbReference>
<keyword evidence="7 10" id="KW-0648">Protein biosynthesis</keyword>
<organism evidence="14 15">
    <name type="scientific">Candidatus Curtissbacteria bacterium RIFCSPLOWO2_01_FULL_42_26</name>
    <dbReference type="NCBI Taxonomy" id="1797729"/>
    <lineage>
        <taxon>Bacteria</taxon>
        <taxon>Candidatus Curtissiibacteriota</taxon>
    </lineage>
</organism>
<dbReference type="InterPro" id="IPR009080">
    <property type="entry name" value="tRNAsynth_Ia_anticodon-bd"/>
</dbReference>
<keyword evidence="5 10" id="KW-0547">Nucleotide-binding</keyword>
<evidence type="ECO:0000256" key="4">
    <source>
        <dbReference type="ARBA" id="ARBA00022598"/>
    </source>
</evidence>
<dbReference type="Proteomes" id="UP000179227">
    <property type="component" value="Unassembled WGS sequence"/>
</dbReference>
<evidence type="ECO:0000256" key="6">
    <source>
        <dbReference type="ARBA" id="ARBA00022840"/>
    </source>
</evidence>
<sequence length="538" mass="60290">MNLREQIRKDIEDKVSGMVGQWDGRVEVTRASDARFGDYTSNVALRYAQGKLQKEKAIKQSPMEFAKKLADSFKNQAYIEKLEVKEPGFLNFFIKDEVLQNEVEKVLKAKDKFGSNESGKGKKARVEFVSANPTGPLHFGNARGGPIGDCLSSVLEFCGYTVLREYLHNDVGGQVEKLGESIVNVSKGQGAAEQEYQGEYVAELAAKIGKVKSAKEAGKAAVKILLDEVIVDCGAMGIVFDKVYQESDFVKSGQTAQAIQLLEKKKALKKQEGAIWFAPNDAFLKDRETVVVKSNGDYTYFANDIAYHRLKFTEGYDLVIDVFGANHHGHVPRLQAVVSAFGFDTSNFKVVLYQWVRFKRGPEVIKMSKRAGTFVTAREVLDEVGRDAARFFILMHDGNSHIDFDLDLAREKSAKNPVYYVQYAHARISSILVKAKIEKYQISNIKYQILDNPYELTLIRNITRLPELVEDISASFAVNQLTNYARELADSFHKFYENCRVLGEDKKLEDARIALILATKIALANTLKLLGVSAPEKM</sequence>
<evidence type="ECO:0000256" key="2">
    <source>
        <dbReference type="ARBA" id="ARBA00005594"/>
    </source>
</evidence>
<dbReference type="PANTHER" id="PTHR11956:SF5">
    <property type="entry name" value="ARGININE--TRNA LIGASE, CYTOPLASMIC"/>
    <property type="match status" value="1"/>
</dbReference>
<dbReference type="SUPFAM" id="SSF52374">
    <property type="entry name" value="Nucleotidylyl transferase"/>
    <property type="match status" value="1"/>
</dbReference>
<keyword evidence="4 10" id="KW-0436">Ligase</keyword>
<accession>A0A1F5HY55</accession>
<name>A0A1F5HY55_9BACT</name>
<dbReference type="SMART" id="SM00836">
    <property type="entry name" value="DALR_1"/>
    <property type="match status" value="1"/>
</dbReference>
<dbReference type="PANTHER" id="PTHR11956">
    <property type="entry name" value="ARGINYL-TRNA SYNTHETASE"/>
    <property type="match status" value="1"/>
</dbReference>
<feature type="domain" description="Arginyl tRNA synthetase N-terminal" evidence="13">
    <location>
        <begin position="1"/>
        <end position="94"/>
    </location>
</feature>
<evidence type="ECO:0000256" key="5">
    <source>
        <dbReference type="ARBA" id="ARBA00022741"/>
    </source>
</evidence>
<dbReference type="EC" id="6.1.1.19" evidence="10"/>
<dbReference type="Gene3D" id="3.30.1360.70">
    <property type="entry name" value="Arginyl tRNA synthetase N-terminal domain"/>
    <property type="match status" value="1"/>
</dbReference>
<evidence type="ECO:0000256" key="1">
    <source>
        <dbReference type="ARBA" id="ARBA00004496"/>
    </source>
</evidence>
<dbReference type="GO" id="GO:0004814">
    <property type="term" value="F:arginine-tRNA ligase activity"/>
    <property type="evidence" value="ECO:0007669"/>
    <property type="project" value="UniProtKB-UniRule"/>
</dbReference>
<dbReference type="FunFam" id="1.10.730.10:FF:000008">
    <property type="entry name" value="Arginine--tRNA ligase"/>
    <property type="match status" value="1"/>
</dbReference>
<dbReference type="EMBL" id="MFBS01000025">
    <property type="protein sequence ID" value="OGE09104.1"/>
    <property type="molecule type" value="Genomic_DNA"/>
</dbReference>
<dbReference type="Gene3D" id="1.10.730.10">
    <property type="entry name" value="Isoleucyl-tRNA Synthetase, Domain 1"/>
    <property type="match status" value="1"/>
</dbReference>
<dbReference type="HAMAP" id="MF_00123">
    <property type="entry name" value="Arg_tRNA_synth"/>
    <property type="match status" value="1"/>
</dbReference>
<comment type="caution">
    <text evidence="10">Lacks conserved residue(s) required for the propagation of feature annotation.</text>
</comment>
<comment type="similarity">
    <text evidence="2 10 11">Belongs to the class-I aminoacyl-tRNA synthetase family.</text>
</comment>
<dbReference type="AlphaFoldDB" id="A0A1F5HY55"/>
<protein>
    <recommendedName>
        <fullName evidence="10">Arginine--tRNA ligase</fullName>
        <ecNumber evidence="10">6.1.1.19</ecNumber>
    </recommendedName>
    <alternativeName>
        <fullName evidence="10">Arginyl-tRNA synthetase</fullName>
        <shortName evidence="10">ArgRS</shortName>
    </alternativeName>
</protein>